<protein>
    <submittedName>
        <fullName evidence="2">Uncharacterized protein</fullName>
    </submittedName>
</protein>
<gene>
    <name evidence="2" type="ORF">pipiens_018339</name>
</gene>
<accession>A0ABD1CC95</accession>
<name>A0ABD1CC95_CULPP</name>
<evidence type="ECO:0000256" key="1">
    <source>
        <dbReference type="SAM" id="MobiDB-lite"/>
    </source>
</evidence>
<sequence>MDTEDSASEGGDGSTKVIEVNIPTSNQFDGLEDEQGDDPISLPPNPTPPPVLRIGEPAKGKKVRVPPISVVGKSTRQLREFLGQSRIQQTAFNMKATKTGVQLICSGEDTFRSALAALRGANIQYHTYTPAAEQPMKVVLSGLPVYDEAELETELAVLGVHVQELKLFSRKVAGLEESALYLLHFAKGTVKLSDLQKVKAVFNIVNGSTGNDSPVGTSTMTFAEALSQGSSNNINSNLFTMSEFLALAREVFARLKSCKSRLDQLEALVELTAKNLTRGMGVTLLGKSCVTQIGTDNDIFLTRYD</sequence>
<comment type="caution">
    <text evidence="2">The sequence shown here is derived from an EMBL/GenBank/DDBJ whole genome shotgun (WGS) entry which is preliminary data.</text>
</comment>
<feature type="compositionally biased region" description="Pro residues" evidence="1">
    <location>
        <begin position="41"/>
        <end position="51"/>
    </location>
</feature>
<dbReference type="Proteomes" id="UP001562425">
    <property type="component" value="Unassembled WGS sequence"/>
</dbReference>
<reference evidence="2 3" key="1">
    <citation type="submission" date="2024-05" db="EMBL/GenBank/DDBJ databases">
        <title>Culex pipiens pipiens assembly and annotation.</title>
        <authorList>
            <person name="Alout H."/>
            <person name="Durand T."/>
        </authorList>
    </citation>
    <scope>NUCLEOTIDE SEQUENCE [LARGE SCALE GENOMIC DNA]</scope>
    <source>
        <strain evidence="2">HA-2024</strain>
        <tissue evidence="2">Whole body</tissue>
    </source>
</reference>
<feature type="region of interest" description="Disordered" evidence="1">
    <location>
        <begin position="1"/>
        <end position="55"/>
    </location>
</feature>
<organism evidence="2 3">
    <name type="scientific">Culex pipiens pipiens</name>
    <name type="common">Northern house mosquito</name>
    <dbReference type="NCBI Taxonomy" id="38569"/>
    <lineage>
        <taxon>Eukaryota</taxon>
        <taxon>Metazoa</taxon>
        <taxon>Ecdysozoa</taxon>
        <taxon>Arthropoda</taxon>
        <taxon>Hexapoda</taxon>
        <taxon>Insecta</taxon>
        <taxon>Pterygota</taxon>
        <taxon>Neoptera</taxon>
        <taxon>Endopterygota</taxon>
        <taxon>Diptera</taxon>
        <taxon>Nematocera</taxon>
        <taxon>Culicoidea</taxon>
        <taxon>Culicidae</taxon>
        <taxon>Culicinae</taxon>
        <taxon>Culicini</taxon>
        <taxon>Culex</taxon>
        <taxon>Culex</taxon>
    </lineage>
</organism>
<dbReference type="EMBL" id="JBEHCU010013777">
    <property type="protein sequence ID" value="KAL1373977.1"/>
    <property type="molecule type" value="Genomic_DNA"/>
</dbReference>
<evidence type="ECO:0000313" key="2">
    <source>
        <dbReference type="EMBL" id="KAL1373977.1"/>
    </source>
</evidence>
<keyword evidence="3" id="KW-1185">Reference proteome</keyword>
<dbReference type="AlphaFoldDB" id="A0ABD1CC95"/>
<proteinExistence type="predicted"/>
<evidence type="ECO:0000313" key="3">
    <source>
        <dbReference type="Proteomes" id="UP001562425"/>
    </source>
</evidence>